<comment type="caution">
    <text evidence="3">The sequence shown here is derived from an EMBL/GenBank/DDBJ whole genome shotgun (WGS) entry which is preliminary data.</text>
</comment>
<keyword evidence="1" id="KW-0175">Coiled coil</keyword>
<evidence type="ECO:0000256" key="2">
    <source>
        <dbReference type="SAM" id="MobiDB-lite"/>
    </source>
</evidence>
<feature type="coiled-coil region" evidence="1">
    <location>
        <begin position="490"/>
        <end position="528"/>
    </location>
</feature>
<reference evidence="3" key="1">
    <citation type="submission" date="2021-01" db="EMBL/GenBank/DDBJ databases">
        <title>Phytophthora aleatoria, a newly-described species from Pinus radiata is distinct from Phytophthora cactorum isolates based on comparative genomics.</title>
        <authorList>
            <person name="Mcdougal R."/>
            <person name="Panda P."/>
            <person name="Williams N."/>
            <person name="Studholme D.J."/>
        </authorList>
    </citation>
    <scope>NUCLEOTIDE SEQUENCE</scope>
    <source>
        <strain evidence="3">NZFS 3830</strain>
    </source>
</reference>
<dbReference type="AlphaFoldDB" id="A0A8T1UNT7"/>
<name>A0A8T1UNT7_9STRA</name>
<evidence type="ECO:0000313" key="3">
    <source>
        <dbReference type="EMBL" id="KAG6964175.1"/>
    </source>
</evidence>
<gene>
    <name evidence="3" type="ORF">JG687_00006127</name>
</gene>
<protein>
    <submittedName>
        <fullName evidence="3">Uncharacterized protein</fullName>
    </submittedName>
</protein>
<feature type="region of interest" description="Disordered" evidence="2">
    <location>
        <begin position="586"/>
        <end position="620"/>
    </location>
</feature>
<feature type="compositionally biased region" description="Low complexity" evidence="2">
    <location>
        <begin position="600"/>
        <end position="620"/>
    </location>
</feature>
<dbReference type="OrthoDB" id="113640at2759"/>
<dbReference type="Proteomes" id="UP000688947">
    <property type="component" value="Unassembled WGS sequence"/>
</dbReference>
<organism evidence="3 4">
    <name type="scientific">Phytophthora cactorum</name>
    <dbReference type="NCBI Taxonomy" id="29920"/>
    <lineage>
        <taxon>Eukaryota</taxon>
        <taxon>Sar</taxon>
        <taxon>Stramenopiles</taxon>
        <taxon>Oomycota</taxon>
        <taxon>Peronosporomycetes</taxon>
        <taxon>Peronosporales</taxon>
        <taxon>Peronosporaceae</taxon>
        <taxon>Phytophthora</taxon>
    </lineage>
</organism>
<evidence type="ECO:0000256" key="1">
    <source>
        <dbReference type="SAM" id="Coils"/>
    </source>
</evidence>
<proteinExistence type="predicted"/>
<dbReference type="VEuPathDB" id="FungiDB:PC110_g2514"/>
<dbReference type="EMBL" id="JAENGZ010000244">
    <property type="protein sequence ID" value="KAG6964175.1"/>
    <property type="molecule type" value="Genomic_DNA"/>
</dbReference>
<dbReference type="VEuPathDB" id="FungiDB:PC110_g2513"/>
<accession>A0A8T1UNT7</accession>
<sequence length="882" mass="100687">MNHGGGMHTSRTVSWSSGSSVTDNDCAVFEQQLQTQQYATPTWPSFQNEPLFDDEVKIGNVERDKQQLDEAKAARKRQYHKEVVARSRLRRKMSAAAIQQQEVVLGRKLHDLLQQTGHPVTQKPESAVVPCEDGPLREQELLHRYAEQVATQERILLENKELHRRIEDHAKLYDAIEKECALSDIATDYGDCAKGVESLQVSTETSTSGTSSWIFFDGDEDPIYYVPLTEKNCNDVMRTVFQRMLNLYSEFMERRVPISELEFFGWRVMRPLEVVPNILRFQFIKTVRVVDDSMDAIVNRTWDAFHDPKKFASIYSTPVTTRVIQRVTNDMTVLIQNAPVQSGEQRNIRYFNILARARGLNAQNERVVALLKTIMSPTDCQSAGEITTQLHEIEWMKRGISYLLLTQEATKTETRTIRLHYGCDYECVSEEHARYLMVEVLGIACRLMSVRPTTAPLRIGHGARPLASESHWLLSTAGKWTEEDEKEWKRQQHRENMVFFRRKKKEQQAELRNLHQQLEQRLQQHLAMQRRAASRATRIHHRPSRTEQKHAAVVHLIAETEALKIENTALRERIDGHKTLRESVVEAGDGLESNATEPTSSVSSRDGSNSDSSLSGSSLSSGSSSLSHLISLQRGWRVHLSGGELSFHFHPFSKEQLDAVRQGYDAKFAESPPMESVGSMFGWDVERAPLVPHPSLNVLISRVRYTRRIHCAGGSARDTMDKLDVESWPVLTTPELWQRIHGGVVTSQVLQAVDEDTYVIARNTPDPTLGVHVRYLNLVSRRRNQLPDGWRSVSYALVVVTSDANKRSREAEPEAERRHVHWVNEGGAYMTLTQIDNDTLEVVYDHCSGCMNEQHAQYCLVNWGHIVIRWEQLVTPSRTLAF</sequence>
<evidence type="ECO:0000313" key="4">
    <source>
        <dbReference type="Proteomes" id="UP000688947"/>
    </source>
</evidence>